<keyword evidence="3" id="KW-1185">Reference proteome</keyword>
<gene>
    <name evidence="2" type="ORF">MCOR_1201</name>
</gene>
<dbReference type="Proteomes" id="UP000507470">
    <property type="component" value="Unassembled WGS sequence"/>
</dbReference>
<feature type="region of interest" description="Disordered" evidence="1">
    <location>
        <begin position="169"/>
        <end position="214"/>
    </location>
</feature>
<accession>A0A6J7ZYA8</accession>
<evidence type="ECO:0000313" key="2">
    <source>
        <dbReference type="EMBL" id="CAC5357570.1"/>
    </source>
</evidence>
<reference evidence="2 3" key="1">
    <citation type="submission" date="2020-06" db="EMBL/GenBank/DDBJ databases">
        <authorList>
            <person name="Li R."/>
            <person name="Bekaert M."/>
        </authorList>
    </citation>
    <scope>NUCLEOTIDE SEQUENCE [LARGE SCALE GENOMIC DNA]</scope>
    <source>
        <strain evidence="3">wild</strain>
    </source>
</reference>
<name>A0A6J7ZYA8_MYTCO</name>
<dbReference type="PANTHER" id="PTHR34239">
    <property type="entry name" value="APPLE DOMAIN-CONTAINING PROTEIN"/>
    <property type="match status" value="1"/>
</dbReference>
<dbReference type="PANTHER" id="PTHR34239:SF2">
    <property type="entry name" value="TRANSPOSABLE ELEMENT P TRANSPOSASE_THAP9 CONSERVED DOMAIN-CONTAINING PROTEIN"/>
    <property type="match status" value="1"/>
</dbReference>
<dbReference type="EMBL" id="CACVKT020000204">
    <property type="protein sequence ID" value="CAC5357570.1"/>
    <property type="molecule type" value="Genomic_DNA"/>
</dbReference>
<sequence>MSNIVDMINTIVCKKANVDEIVKDSKIPLNCKNIIPPQVNVEIWSFLRRNVKSLDLNMQNVQRMLGNGIVPVIRLAELLSKKDPDVKELRAHTTRAMTILSSVFFEFSYSRKMILKPHLEPKYHLLCNRKEEIGEILFGDDVSKRIKQINEAQKLQGFMCRRSGSSKNFFQPQGSGAKGNFRRGQAGSQSQYSNRGMPVRGRGQGNYSRRPRRY</sequence>
<proteinExistence type="predicted"/>
<organism evidence="2 3">
    <name type="scientific">Mytilus coruscus</name>
    <name type="common">Sea mussel</name>
    <dbReference type="NCBI Taxonomy" id="42192"/>
    <lineage>
        <taxon>Eukaryota</taxon>
        <taxon>Metazoa</taxon>
        <taxon>Spiralia</taxon>
        <taxon>Lophotrochozoa</taxon>
        <taxon>Mollusca</taxon>
        <taxon>Bivalvia</taxon>
        <taxon>Autobranchia</taxon>
        <taxon>Pteriomorphia</taxon>
        <taxon>Mytilida</taxon>
        <taxon>Mytiloidea</taxon>
        <taxon>Mytilidae</taxon>
        <taxon>Mytilinae</taxon>
        <taxon>Mytilus</taxon>
    </lineage>
</organism>
<dbReference type="AlphaFoldDB" id="A0A6J7ZYA8"/>
<evidence type="ECO:0000256" key="1">
    <source>
        <dbReference type="SAM" id="MobiDB-lite"/>
    </source>
</evidence>
<evidence type="ECO:0000313" key="3">
    <source>
        <dbReference type="Proteomes" id="UP000507470"/>
    </source>
</evidence>
<dbReference type="OrthoDB" id="6148087at2759"/>
<protein>
    <submittedName>
        <fullName evidence="2">Uncharacterized protein</fullName>
    </submittedName>
</protein>